<feature type="compositionally biased region" description="Basic and acidic residues" evidence="1">
    <location>
        <begin position="17"/>
        <end position="27"/>
    </location>
</feature>
<dbReference type="EMBL" id="BAABIG010000039">
    <property type="protein sequence ID" value="GAA4806281.1"/>
    <property type="molecule type" value="Genomic_DNA"/>
</dbReference>
<reference evidence="3" key="1">
    <citation type="journal article" date="2019" name="Int. J. Syst. Evol. Microbiol.">
        <title>The Global Catalogue of Microorganisms (GCM) 10K type strain sequencing project: providing services to taxonomists for standard genome sequencing and annotation.</title>
        <authorList>
            <consortium name="The Broad Institute Genomics Platform"/>
            <consortium name="The Broad Institute Genome Sequencing Center for Infectious Disease"/>
            <person name="Wu L."/>
            <person name="Ma J."/>
        </authorList>
    </citation>
    <scope>NUCLEOTIDE SEQUENCE [LARGE SCALE GENOMIC DNA]</scope>
    <source>
        <strain evidence="3">JCM 18081</strain>
    </source>
</reference>
<keyword evidence="3" id="KW-1185">Reference proteome</keyword>
<evidence type="ECO:0000313" key="3">
    <source>
        <dbReference type="Proteomes" id="UP001501265"/>
    </source>
</evidence>
<comment type="caution">
    <text evidence="2">The sequence shown here is derived from an EMBL/GenBank/DDBJ whole genome shotgun (WGS) entry which is preliminary data.</text>
</comment>
<gene>
    <name evidence="2" type="ORF">GCM10023220_40290</name>
</gene>
<feature type="region of interest" description="Disordered" evidence="1">
    <location>
        <begin position="1"/>
        <end position="57"/>
    </location>
</feature>
<sequence>MAGVAERVPPAALAHAQGDHETIREDDLTVSGHHLHGTFDEEWSTGNESDPPTVPVS</sequence>
<name>A0ABP9CB49_9ACTN</name>
<dbReference type="Proteomes" id="UP001501265">
    <property type="component" value="Unassembled WGS sequence"/>
</dbReference>
<accession>A0ABP9CB49</accession>
<protein>
    <submittedName>
        <fullName evidence="2">Uncharacterized protein</fullName>
    </submittedName>
</protein>
<proteinExistence type="predicted"/>
<organism evidence="2 3">
    <name type="scientific">Streptomyces ziwulingensis</name>
    <dbReference type="NCBI Taxonomy" id="1045501"/>
    <lineage>
        <taxon>Bacteria</taxon>
        <taxon>Bacillati</taxon>
        <taxon>Actinomycetota</taxon>
        <taxon>Actinomycetes</taxon>
        <taxon>Kitasatosporales</taxon>
        <taxon>Streptomycetaceae</taxon>
        <taxon>Streptomyces</taxon>
    </lineage>
</organism>
<evidence type="ECO:0000313" key="2">
    <source>
        <dbReference type="EMBL" id="GAA4806281.1"/>
    </source>
</evidence>
<evidence type="ECO:0000256" key="1">
    <source>
        <dbReference type="SAM" id="MobiDB-lite"/>
    </source>
</evidence>